<dbReference type="InterPro" id="IPR010104">
    <property type="entry name" value="TonB_rcpt_bac"/>
</dbReference>
<dbReference type="Pfam" id="PF07715">
    <property type="entry name" value="Plug"/>
    <property type="match status" value="1"/>
</dbReference>
<reference evidence="13 14" key="1">
    <citation type="submission" date="2015-04" db="EMBL/GenBank/DDBJ databases">
        <title>The draft genome sequence of Erythrobacter luteus KA37.</title>
        <authorList>
            <person name="Zhuang L."/>
            <person name="Liu Y."/>
            <person name="Shao Z."/>
        </authorList>
    </citation>
    <scope>NUCLEOTIDE SEQUENCE [LARGE SCALE GENOMIC DNA]</scope>
    <source>
        <strain evidence="13 14">KA37</strain>
    </source>
</reference>
<comment type="subcellular location">
    <subcellularLocation>
        <location evidence="1 8">Cell outer membrane</location>
        <topology evidence="1 8">Multi-pass membrane protein</topology>
    </subcellularLocation>
</comment>
<dbReference type="InterPro" id="IPR037066">
    <property type="entry name" value="Plug_dom_sf"/>
</dbReference>
<feature type="signal peptide" evidence="10">
    <location>
        <begin position="1"/>
        <end position="29"/>
    </location>
</feature>
<keyword evidence="2 8" id="KW-0813">Transport</keyword>
<evidence type="ECO:0000256" key="1">
    <source>
        <dbReference type="ARBA" id="ARBA00004571"/>
    </source>
</evidence>
<sequence>MTIRNFLRAGASTTAFAVAAFALPGVAQAQVDPADQSDEATVGDQNDVAQGDAIIVSGYRQALESAINTKRESTVIVEAFSAEDIGKLPDISIAETLGRLPGLAVQRINGRAQSLSIRGLGPDYGTSLLNGRQLVSSGDNRAVEYDQYPSELINSGVVYKTPFAGLIGQGLAGTVDLRTIRPLDQADRIVSLSGRLEFNEDGSLNPDLEGWGYRATGTYVDQFADDTIGVALGVAYQSSPSQVQRFNAWGYPDDSGQMVLGGMKPFARSVDLDRLGVFGTLEFEPTPEWNSTIDVFYADYRERIPMRGIEFPLNPGWGAGTTITGSSGGDFPDSVTFTGVQPVVRNDYDRKDTETFAIGWNTSYDTEDVLLSLDVAYSSADRRLQQIESYSGLSYAARGTTSDTVTYTRQPDGFPFQFDNVIDYSNTNLIQLTDPRGWGAGGIVQAGFINDTSTNDDLWTIRAEAALARDAFEGLEAVVLGLSYEDRTKSRDITQNFLSLAGGPSVYASQGAVTRLPIPAEALLDPTSSLSFLGFGPQVAYDPFVLLNNGTYVLTDVQSSDLPFPGDWTVNEKVYTGYARFDMDTTLLGLPMTGNAGLQFVYTDQSSTGFSSSGGIGAQLIPTAGGDEYFHVLPSATLSFEVADNTLLRVGAARTLARPRMDQLNASYNAGIANTVLAGQRTIFSGGGGNPELRPYVADSIDASFEHYFAGRQGYFALASYYKWLSDFVNPNAVVVRDFSYLVPILNAQQRAAFAATGNNTLGFVGGPDNAAEGHIFGVEASMSLPFSVFSDALDGFGFQTSVAYTDSQLQITPDQGDPFDTDVPGLSKWVVNSTLFFETGGFEARVSHRYRTEFLAEFIGISASRAFRETEAESIFDAQIGYRFQDGALDGLSVTLQALNLTDEPFISFQNGDNAQIIDYEQYGRTYLIGASYRF</sequence>
<evidence type="ECO:0000256" key="7">
    <source>
        <dbReference type="ARBA" id="ARBA00023237"/>
    </source>
</evidence>
<evidence type="ECO:0000256" key="6">
    <source>
        <dbReference type="ARBA" id="ARBA00023136"/>
    </source>
</evidence>
<organism evidence="13 14">
    <name type="scientific">Aurantiacibacter luteus</name>
    <dbReference type="NCBI Taxonomy" id="1581420"/>
    <lineage>
        <taxon>Bacteria</taxon>
        <taxon>Pseudomonadati</taxon>
        <taxon>Pseudomonadota</taxon>
        <taxon>Alphaproteobacteria</taxon>
        <taxon>Sphingomonadales</taxon>
        <taxon>Erythrobacteraceae</taxon>
        <taxon>Aurantiacibacter</taxon>
    </lineage>
</organism>
<comment type="caution">
    <text evidence="13">The sequence shown here is derived from an EMBL/GenBank/DDBJ whole genome shotgun (WGS) entry which is preliminary data.</text>
</comment>
<accession>A0A0G9MW47</accession>
<dbReference type="Gene3D" id="2.40.170.20">
    <property type="entry name" value="TonB-dependent receptor, beta-barrel domain"/>
    <property type="match status" value="1"/>
</dbReference>
<keyword evidence="4 8" id="KW-0812">Transmembrane</keyword>
<proteinExistence type="inferred from homology"/>
<dbReference type="NCBIfam" id="TIGR01782">
    <property type="entry name" value="TonB-Xanth-Caul"/>
    <property type="match status" value="1"/>
</dbReference>
<dbReference type="PATRIC" id="fig|1581420.6.peg.16"/>
<evidence type="ECO:0000313" key="13">
    <source>
        <dbReference type="EMBL" id="KLE34951.1"/>
    </source>
</evidence>
<evidence type="ECO:0000256" key="2">
    <source>
        <dbReference type="ARBA" id="ARBA00022448"/>
    </source>
</evidence>
<dbReference type="Proteomes" id="UP000053464">
    <property type="component" value="Unassembled WGS sequence"/>
</dbReference>
<evidence type="ECO:0000256" key="5">
    <source>
        <dbReference type="ARBA" id="ARBA00023077"/>
    </source>
</evidence>
<protein>
    <recommendedName>
        <fullName evidence="15">TonB-dependent receptor</fullName>
    </recommendedName>
</protein>
<dbReference type="STRING" id="1581420.AAW00_00080"/>
<dbReference type="AlphaFoldDB" id="A0A0G9MW47"/>
<dbReference type="PROSITE" id="PS52016">
    <property type="entry name" value="TONB_DEPENDENT_REC_3"/>
    <property type="match status" value="1"/>
</dbReference>
<feature type="domain" description="TonB-dependent receptor-like beta-barrel" evidence="11">
    <location>
        <begin position="397"/>
        <end position="902"/>
    </location>
</feature>
<comment type="similarity">
    <text evidence="8 9">Belongs to the TonB-dependent receptor family.</text>
</comment>
<dbReference type="RefSeq" id="WP_047002352.1">
    <property type="nucleotide sequence ID" value="NZ_LBHB01000001.1"/>
</dbReference>
<dbReference type="Gene3D" id="2.170.130.10">
    <property type="entry name" value="TonB-dependent receptor, plug domain"/>
    <property type="match status" value="1"/>
</dbReference>
<gene>
    <name evidence="13" type="ORF">AAW00_00080</name>
</gene>
<keyword evidence="5 9" id="KW-0798">TonB box</keyword>
<keyword evidence="6 8" id="KW-0472">Membrane</keyword>
<dbReference type="EMBL" id="LBHB01000001">
    <property type="protein sequence ID" value="KLE34951.1"/>
    <property type="molecule type" value="Genomic_DNA"/>
</dbReference>
<dbReference type="PANTHER" id="PTHR40980">
    <property type="entry name" value="PLUG DOMAIN-CONTAINING PROTEIN"/>
    <property type="match status" value="1"/>
</dbReference>
<keyword evidence="10" id="KW-0732">Signal</keyword>
<dbReference type="SUPFAM" id="SSF56935">
    <property type="entry name" value="Porins"/>
    <property type="match status" value="1"/>
</dbReference>
<evidence type="ECO:0008006" key="15">
    <source>
        <dbReference type="Google" id="ProtNLM"/>
    </source>
</evidence>
<keyword evidence="3 8" id="KW-1134">Transmembrane beta strand</keyword>
<evidence type="ECO:0000256" key="4">
    <source>
        <dbReference type="ARBA" id="ARBA00022692"/>
    </source>
</evidence>
<evidence type="ECO:0000313" key="14">
    <source>
        <dbReference type="Proteomes" id="UP000053464"/>
    </source>
</evidence>
<evidence type="ECO:0000259" key="11">
    <source>
        <dbReference type="Pfam" id="PF00593"/>
    </source>
</evidence>
<dbReference type="OrthoDB" id="5476657at2"/>
<evidence type="ECO:0000256" key="3">
    <source>
        <dbReference type="ARBA" id="ARBA00022452"/>
    </source>
</evidence>
<feature type="chain" id="PRO_5002580045" description="TonB-dependent receptor" evidence="10">
    <location>
        <begin position="30"/>
        <end position="936"/>
    </location>
</feature>
<dbReference type="Pfam" id="PF00593">
    <property type="entry name" value="TonB_dep_Rec_b-barrel"/>
    <property type="match status" value="1"/>
</dbReference>
<evidence type="ECO:0000256" key="10">
    <source>
        <dbReference type="SAM" id="SignalP"/>
    </source>
</evidence>
<keyword evidence="14" id="KW-1185">Reference proteome</keyword>
<dbReference type="InterPro" id="IPR036942">
    <property type="entry name" value="Beta-barrel_TonB_sf"/>
</dbReference>
<feature type="domain" description="TonB-dependent receptor plug" evidence="12">
    <location>
        <begin position="70"/>
        <end position="173"/>
    </location>
</feature>
<dbReference type="InterPro" id="IPR000531">
    <property type="entry name" value="Beta-barrel_TonB"/>
</dbReference>
<dbReference type="InterPro" id="IPR039426">
    <property type="entry name" value="TonB-dep_rcpt-like"/>
</dbReference>
<dbReference type="CDD" id="cd01347">
    <property type="entry name" value="ligand_gated_channel"/>
    <property type="match status" value="1"/>
</dbReference>
<evidence type="ECO:0000259" key="12">
    <source>
        <dbReference type="Pfam" id="PF07715"/>
    </source>
</evidence>
<keyword evidence="7 8" id="KW-0998">Cell outer membrane</keyword>
<name>A0A0G9MW47_9SPHN</name>
<evidence type="ECO:0000256" key="9">
    <source>
        <dbReference type="RuleBase" id="RU003357"/>
    </source>
</evidence>
<dbReference type="PANTHER" id="PTHR40980:SF3">
    <property type="entry name" value="TONB-DEPENDENT RECEPTOR-LIKE BETA-BARREL DOMAIN-CONTAINING PROTEIN"/>
    <property type="match status" value="1"/>
</dbReference>
<dbReference type="GO" id="GO:0009279">
    <property type="term" value="C:cell outer membrane"/>
    <property type="evidence" value="ECO:0007669"/>
    <property type="project" value="UniProtKB-SubCell"/>
</dbReference>
<evidence type="ECO:0000256" key="8">
    <source>
        <dbReference type="PROSITE-ProRule" id="PRU01360"/>
    </source>
</evidence>
<dbReference type="InterPro" id="IPR012910">
    <property type="entry name" value="Plug_dom"/>
</dbReference>